<evidence type="ECO:0000313" key="2">
    <source>
        <dbReference type="Proteomes" id="UP000499080"/>
    </source>
</evidence>
<accession>A0A4Y2NZJ5</accession>
<dbReference type="PANTHER" id="PTHR11439">
    <property type="entry name" value="GAG-POL-RELATED RETROTRANSPOSON"/>
    <property type="match status" value="1"/>
</dbReference>
<keyword evidence="2" id="KW-1185">Reference proteome</keyword>
<dbReference type="Proteomes" id="UP000499080">
    <property type="component" value="Unassembled WGS sequence"/>
</dbReference>
<name>A0A4Y2NZJ5_ARAVE</name>
<sequence>MRICKEVDGYTLEQTAYVSEILETFKMTEARHATIPLDPSIKYNKVDDHQWEEIKHRSKETPIDRILGACYTSPVVLVQIWLFLHPYEPVQREAYRRTLAGVKHIFRYLKGTRQRKLKFRKTGEPLQIYFDADWGGDRTDRKLCSGYIMLLAGAPISWSSKKQPIQIARTLAESVIFLDISFS</sequence>
<comment type="caution">
    <text evidence="1">The sequence shown here is derived from an EMBL/GenBank/DDBJ whole genome shotgun (WGS) entry which is preliminary data.</text>
</comment>
<dbReference type="EMBL" id="BGPR01010145">
    <property type="protein sequence ID" value="GBN44501.1"/>
    <property type="molecule type" value="Genomic_DNA"/>
</dbReference>
<evidence type="ECO:0000313" key="1">
    <source>
        <dbReference type="EMBL" id="GBN44501.1"/>
    </source>
</evidence>
<proteinExistence type="predicted"/>
<dbReference type="OrthoDB" id="6434300at2759"/>
<evidence type="ECO:0008006" key="3">
    <source>
        <dbReference type="Google" id="ProtNLM"/>
    </source>
</evidence>
<dbReference type="AlphaFoldDB" id="A0A4Y2NZJ5"/>
<reference evidence="1 2" key="1">
    <citation type="journal article" date="2019" name="Sci. Rep.">
        <title>Orb-weaving spider Araneus ventricosus genome elucidates the spidroin gene catalogue.</title>
        <authorList>
            <person name="Kono N."/>
            <person name="Nakamura H."/>
            <person name="Ohtoshi R."/>
            <person name="Moran D.A.P."/>
            <person name="Shinohara A."/>
            <person name="Yoshida Y."/>
            <person name="Fujiwara M."/>
            <person name="Mori M."/>
            <person name="Tomita M."/>
            <person name="Arakawa K."/>
        </authorList>
    </citation>
    <scope>NUCLEOTIDE SEQUENCE [LARGE SCALE GENOMIC DNA]</scope>
</reference>
<protein>
    <recommendedName>
        <fullName evidence="3">Retrovirus-related Pol polyprotein from transposon TNT 1-94</fullName>
    </recommendedName>
</protein>
<dbReference type="PANTHER" id="PTHR11439:SF467">
    <property type="entry name" value="INTEGRASE CATALYTIC DOMAIN-CONTAINING PROTEIN"/>
    <property type="match status" value="1"/>
</dbReference>
<organism evidence="1 2">
    <name type="scientific">Araneus ventricosus</name>
    <name type="common">Orbweaver spider</name>
    <name type="synonym">Epeira ventricosa</name>
    <dbReference type="NCBI Taxonomy" id="182803"/>
    <lineage>
        <taxon>Eukaryota</taxon>
        <taxon>Metazoa</taxon>
        <taxon>Ecdysozoa</taxon>
        <taxon>Arthropoda</taxon>
        <taxon>Chelicerata</taxon>
        <taxon>Arachnida</taxon>
        <taxon>Araneae</taxon>
        <taxon>Araneomorphae</taxon>
        <taxon>Entelegynae</taxon>
        <taxon>Araneoidea</taxon>
        <taxon>Araneidae</taxon>
        <taxon>Araneus</taxon>
    </lineage>
</organism>
<gene>
    <name evidence="1" type="ORF">AVEN_156347_1</name>
</gene>